<feature type="transmembrane region" description="Helical" evidence="9">
    <location>
        <begin position="847"/>
        <end position="865"/>
    </location>
</feature>
<feature type="transmembrane region" description="Helical" evidence="9">
    <location>
        <begin position="871"/>
        <end position="890"/>
    </location>
</feature>
<comment type="similarity">
    <text evidence="2">Belongs to the ABC transporter superfamily. ABCB family. Multidrug resistance exporter (TC 3.A.1.201) subfamily.</text>
</comment>
<sequence>MPEDIDDAATERPSPPSSANGVASGAQSGADAAKTGGDKKDAGPKLPYWKLYRHASAFDVFLMVVGSICGIVNGVTLPYMTTIFGEIIQFLVMYNGTPQSRDELDNGVRDGVIKFCIIGVITFVSSYGQMSCWMLAGENQSKRIRELYFKAILHQDVAWFDKTSTGELTTRMNADTSLIQEGMSDKVGLILQFTASFITGFVIGFTKGWKLALVLTCSVPALAGAAILMSKILAGGATDEQAAYASAGGVAQQVLSSMRTVVSFGGEEREVARYNKHLDEAERFGIKKALFNGIGVGAIQGLIFLVYALAFWYGNTLIPDSMNAGQVLNVFFAVIIGAFSLGNATPHIAAIGTAQGAAYHIFETIDRQSPIDPSSPEGAKPESVNGSIEFNGIDFHYPTRPDVPILVNFNLKIEPGKTVALVGASGSGKSTIVKLLERFYDPAAGSVVLDGIDIKQLNVTWLRQQIGIVAQEPALFDTTIRQNILYGLKDDGSSIPKDKLEQMVIEALKTANAWEFVQKLPQGLDTNVGEAGSMLSGGQKQRIAIARAIIKNPRILLLDEATSALDTESERIVQAALERAAVDRTTVVIAHRLSTIKNADLIVVMRKGVIVETGTHESLVAQKGVYYELVEAQKLKSRPEQPAEGSSNEDGGEQVESAHDAKRHSTDKKGNATAKSSHSLNRSGRRKSGHGSGSVGPPSLKDEEDDEAKKEALKRSVSIGRIVILNRPEWFIQFLAGLGAACNGVIMPLFSIMFSSILTALGSDKANFWALMFVALAVAAFTSNFLQIGLFRYAGEKLTRRIREMSFRALLRQEIAFFDEEQNSTGALTSKLAEDASLVQGMTGMSFGAVIQAIASIVAGLTIAFNSSWQLSLVIVGLIPLIGFAGYFQLQALVGFGKKTREAYEGAGQTATEAIGAVRTLLMLTQEMTFYRRFLDQIRTPHRLAVRGSIISSVGFAFSQAVMFWAWSVAFFYGSRLIVWGLYDSQAIMRVMFSIIFTAMAMGQVNQHTPDAAKAKLATLAIFDLLDRASKIDATRDDGEKREKVEGLAATRDVSFSYPSRPNNKILTGLTMDAKPGTTVAFVGGSGCGKSTSLGLLERWYDVDGGEALFEGLDVRKWNLKNLRSHMALVGQEPVLFDVSIKENIAYGAIGEFTDAQIVEAAKLANIHDFVASLPQGYDTKVGEKGGQLSGGQKQRIAIARALIRNPRLLLLDEATSALDSESEKVVQEALDRAAKGRTTLVIAHRLSTIQGADKILVVNGGKIVEAGTHFELVDKRGEYYDLVSQQMLHPE</sequence>
<evidence type="ECO:0000256" key="9">
    <source>
        <dbReference type="SAM" id="Phobius"/>
    </source>
</evidence>
<feature type="domain" description="ABC transmembrane type-1" evidence="11">
    <location>
        <begin position="734"/>
        <end position="1014"/>
    </location>
</feature>
<dbReference type="SUPFAM" id="SSF52540">
    <property type="entry name" value="P-loop containing nucleoside triphosphate hydrolases"/>
    <property type="match status" value="2"/>
</dbReference>
<dbReference type="Gene3D" id="3.40.50.300">
    <property type="entry name" value="P-loop containing nucleotide triphosphate hydrolases"/>
    <property type="match status" value="2"/>
</dbReference>
<feature type="transmembrane region" description="Helical" evidence="9">
    <location>
        <begin position="60"/>
        <end position="92"/>
    </location>
</feature>
<evidence type="ECO:0000259" key="11">
    <source>
        <dbReference type="PROSITE" id="PS50929"/>
    </source>
</evidence>
<dbReference type="SUPFAM" id="SSF90123">
    <property type="entry name" value="ABC transporter transmembrane region"/>
    <property type="match status" value="2"/>
</dbReference>
<dbReference type="CDD" id="cd18578">
    <property type="entry name" value="ABC_6TM_Pgp_ABCB1_D2_like"/>
    <property type="match status" value="1"/>
</dbReference>
<evidence type="ECO:0000313" key="12">
    <source>
        <dbReference type="EMBL" id="KAL2917729.1"/>
    </source>
</evidence>
<keyword evidence="7 9" id="KW-0472">Membrane</keyword>
<organism evidence="12 13">
    <name type="scientific">Polyrhizophydium stewartii</name>
    <dbReference type="NCBI Taxonomy" id="2732419"/>
    <lineage>
        <taxon>Eukaryota</taxon>
        <taxon>Fungi</taxon>
        <taxon>Fungi incertae sedis</taxon>
        <taxon>Chytridiomycota</taxon>
        <taxon>Chytridiomycota incertae sedis</taxon>
        <taxon>Chytridiomycetes</taxon>
        <taxon>Rhizophydiales</taxon>
        <taxon>Rhizophydiales incertae sedis</taxon>
        <taxon>Polyrhizophydium</taxon>
    </lineage>
</organism>
<dbReference type="InterPro" id="IPR039421">
    <property type="entry name" value="Type_1_exporter"/>
</dbReference>
<feature type="transmembrane region" description="Helical" evidence="9">
    <location>
        <begin position="187"/>
        <end position="205"/>
    </location>
</feature>
<keyword evidence="6 9" id="KW-1133">Transmembrane helix</keyword>
<keyword evidence="4" id="KW-0547">Nucleotide-binding</keyword>
<comment type="subcellular location">
    <subcellularLocation>
        <location evidence="1">Membrane</location>
        <topology evidence="1">Multi-pass membrane protein</topology>
    </subcellularLocation>
</comment>
<evidence type="ECO:0000256" key="8">
    <source>
        <dbReference type="SAM" id="MobiDB-lite"/>
    </source>
</evidence>
<keyword evidence="3 9" id="KW-0812">Transmembrane</keyword>
<feature type="transmembrane region" description="Helical" evidence="9">
    <location>
        <begin position="112"/>
        <end position="136"/>
    </location>
</feature>
<dbReference type="Gene3D" id="1.20.1560.10">
    <property type="entry name" value="ABC transporter type 1, transmembrane domain"/>
    <property type="match status" value="1"/>
</dbReference>
<dbReference type="InterPro" id="IPR036640">
    <property type="entry name" value="ABC1_TM_sf"/>
</dbReference>
<dbReference type="CDD" id="cd18577">
    <property type="entry name" value="ABC_6TM_Pgp_ABCB1_D1_like"/>
    <property type="match status" value="1"/>
</dbReference>
<feature type="transmembrane region" description="Helical" evidence="9">
    <location>
        <begin position="944"/>
        <end position="967"/>
    </location>
</feature>
<comment type="caution">
    <text evidence="12">The sequence shown here is derived from an EMBL/GenBank/DDBJ whole genome shotgun (WGS) entry which is preliminary data.</text>
</comment>
<dbReference type="PROSITE" id="PS50893">
    <property type="entry name" value="ABC_TRANSPORTER_2"/>
    <property type="match status" value="2"/>
</dbReference>
<evidence type="ECO:0000256" key="1">
    <source>
        <dbReference type="ARBA" id="ARBA00004141"/>
    </source>
</evidence>
<gene>
    <name evidence="12" type="ORF">HK105_202602</name>
</gene>
<name>A0ABR4NE28_9FUNG</name>
<feature type="transmembrane region" description="Helical" evidence="9">
    <location>
        <begin position="211"/>
        <end position="229"/>
    </location>
</feature>
<dbReference type="Pfam" id="PF00005">
    <property type="entry name" value="ABC_tran"/>
    <property type="match status" value="2"/>
</dbReference>
<keyword evidence="13" id="KW-1185">Reference proteome</keyword>
<feature type="domain" description="ABC transmembrane type-1" evidence="11">
    <location>
        <begin position="64"/>
        <end position="353"/>
    </location>
</feature>
<dbReference type="PANTHER" id="PTHR43394">
    <property type="entry name" value="ATP-DEPENDENT PERMEASE MDL1, MITOCHONDRIAL"/>
    <property type="match status" value="1"/>
</dbReference>
<feature type="region of interest" description="Disordered" evidence="8">
    <location>
        <begin position="1"/>
        <end position="39"/>
    </location>
</feature>
<dbReference type="InterPro" id="IPR003593">
    <property type="entry name" value="AAA+_ATPase"/>
</dbReference>
<evidence type="ECO:0000256" key="7">
    <source>
        <dbReference type="ARBA" id="ARBA00023136"/>
    </source>
</evidence>
<dbReference type="Proteomes" id="UP001527925">
    <property type="component" value="Unassembled WGS sequence"/>
</dbReference>
<proteinExistence type="inferred from homology"/>
<evidence type="ECO:0000256" key="5">
    <source>
        <dbReference type="ARBA" id="ARBA00022840"/>
    </source>
</evidence>
<keyword evidence="5" id="KW-0067">ATP-binding</keyword>
<dbReference type="InterPro" id="IPR017871">
    <property type="entry name" value="ABC_transporter-like_CS"/>
</dbReference>
<feature type="domain" description="ABC transporter" evidence="10">
    <location>
        <begin position="1049"/>
        <end position="1286"/>
    </location>
</feature>
<reference evidence="12 13" key="1">
    <citation type="submission" date="2023-09" db="EMBL/GenBank/DDBJ databases">
        <title>Pangenome analysis of Batrachochytrium dendrobatidis and related Chytrids.</title>
        <authorList>
            <person name="Yacoub M.N."/>
            <person name="Stajich J.E."/>
            <person name="James T.Y."/>
        </authorList>
    </citation>
    <scope>NUCLEOTIDE SEQUENCE [LARGE SCALE GENOMIC DNA]</scope>
    <source>
        <strain evidence="12 13">JEL0888</strain>
    </source>
</reference>
<evidence type="ECO:0000256" key="3">
    <source>
        <dbReference type="ARBA" id="ARBA00022692"/>
    </source>
</evidence>
<feature type="transmembrane region" description="Helical" evidence="9">
    <location>
        <begin position="324"/>
        <end position="342"/>
    </location>
</feature>
<dbReference type="CDD" id="cd03249">
    <property type="entry name" value="ABC_MTABC3_MDL1_MDL2"/>
    <property type="match status" value="2"/>
</dbReference>
<dbReference type="InterPro" id="IPR003439">
    <property type="entry name" value="ABC_transporter-like_ATP-bd"/>
</dbReference>
<dbReference type="EMBL" id="JADGIZ020000009">
    <property type="protein sequence ID" value="KAL2917729.1"/>
    <property type="molecule type" value="Genomic_DNA"/>
</dbReference>
<feature type="compositionally biased region" description="Basic and acidic residues" evidence="8">
    <location>
        <begin position="656"/>
        <end position="670"/>
    </location>
</feature>
<protein>
    <submittedName>
        <fullName evidence="12">Uncharacterized protein</fullName>
    </submittedName>
</protein>
<dbReference type="SMART" id="SM00382">
    <property type="entry name" value="AAA"/>
    <property type="match status" value="2"/>
</dbReference>
<feature type="transmembrane region" description="Helical" evidence="9">
    <location>
        <begin position="730"/>
        <end position="754"/>
    </location>
</feature>
<evidence type="ECO:0000313" key="13">
    <source>
        <dbReference type="Proteomes" id="UP001527925"/>
    </source>
</evidence>
<accession>A0ABR4NE28</accession>
<dbReference type="InterPro" id="IPR027417">
    <property type="entry name" value="P-loop_NTPase"/>
</dbReference>
<dbReference type="InterPro" id="IPR011527">
    <property type="entry name" value="ABC1_TM_dom"/>
</dbReference>
<dbReference type="PROSITE" id="PS00211">
    <property type="entry name" value="ABC_TRANSPORTER_1"/>
    <property type="match status" value="2"/>
</dbReference>
<evidence type="ECO:0000256" key="6">
    <source>
        <dbReference type="ARBA" id="ARBA00022989"/>
    </source>
</evidence>
<evidence type="ECO:0000259" key="10">
    <source>
        <dbReference type="PROSITE" id="PS50893"/>
    </source>
</evidence>
<dbReference type="PROSITE" id="PS50929">
    <property type="entry name" value="ABC_TM1F"/>
    <property type="match status" value="2"/>
</dbReference>
<feature type="compositionally biased region" description="Polar residues" evidence="8">
    <location>
        <begin position="17"/>
        <end position="27"/>
    </location>
</feature>
<feature type="transmembrane region" description="Helical" evidence="9">
    <location>
        <begin position="289"/>
        <end position="312"/>
    </location>
</feature>
<evidence type="ECO:0000256" key="4">
    <source>
        <dbReference type="ARBA" id="ARBA00022741"/>
    </source>
</evidence>
<feature type="region of interest" description="Disordered" evidence="8">
    <location>
        <begin position="636"/>
        <end position="707"/>
    </location>
</feature>
<feature type="transmembrane region" description="Helical" evidence="9">
    <location>
        <begin position="766"/>
        <end position="791"/>
    </location>
</feature>
<dbReference type="PANTHER" id="PTHR43394:SF27">
    <property type="entry name" value="ATP-DEPENDENT TRANSLOCASE ABCB1-LIKE"/>
    <property type="match status" value="1"/>
</dbReference>
<feature type="domain" description="ABC transporter" evidence="10">
    <location>
        <begin position="388"/>
        <end position="632"/>
    </location>
</feature>
<dbReference type="Pfam" id="PF00664">
    <property type="entry name" value="ABC_membrane"/>
    <property type="match status" value="2"/>
</dbReference>
<evidence type="ECO:0000256" key="2">
    <source>
        <dbReference type="ARBA" id="ARBA00007577"/>
    </source>
</evidence>